<keyword evidence="2" id="KW-0812">Transmembrane</keyword>
<keyword evidence="2" id="KW-1133">Transmembrane helix</keyword>
<evidence type="ECO:0000313" key="5">
    <source>
        <dbReference type="Proteomes" id="UP000023435"/>
    </source>
</evidence>
<comment type="caution">
    <text evidence="4">The sequence shown here is derived from an EMBL/GenBank/DDBJ whole genome shotgun (WGS) entry which is preliminary data.</text>
</comment>
<sequence>MTLDWIGDVLLPRLLAAGLQSLLVVAAVWLLCRYLRLSAALRCWLWWCAALQLLLGALWPTPLSLPLLPASWDRASQAASVAAAAPQLSSSAQLPFFVTKSATDATVAAATAPTAHYLTPDWLSWPLVFAALWLSGFLLVAFASVRGYAAACRRIAASRPCEQPQVLSTYRALGASLGLNRLPPLRVSTQIDSPQLIGPPATVLLPRERLAHLSGDELAMALHHELVHVRRRDLWWGWVPALVQHLFFFHPLAHVIAREYSIAREAACDAAVLDSRRYAAHDYGRLLLRLGVAPRPAAGVASASPTYTILKRRLIMLQNATSSSHLGGLILTAAIVLVGLVPYRVTAAAGERAPQSQSRSVSIHSSDKNGETRITEINNGGDPQVWAIKGDQYYKVSADGGYQPVTDAATRARLRQRMDESRRAAVDAEKAGRAAEQAGREAERAGREAERHAQAAGVAAERAARDAERAGRDAERQAQAASVAAQRAARDAGQQARLDGEQARRDADQAKRDGEQARRDAAQARRDVEQAQRDAEQARRDASQHGLDSAQHRRDIEQARRDAAQARRDALLSAPEAAQIRRIAEQARRDAGRHAMSKAEIARISEQARRDASRYAMSPAEIARITEQAKRDASRYAMSPAEIARITEQAKRDASRYAMSPAEIARITEQAKRDASRYAMSSDEIARITEQAKRDASRYAMSPAEIARITEQAKREAQVEVWR</sequence>
<feature type="compositionally biased region" description="Low complexity" evidence="1">
    <location>
        <begin position="477"/>
        <end position="497"/>
    </location>
</feature>
<gene>
    <name evidence="4" type="ORF">AZ78_1226</name>
</gene>
<keyword evidence="2" id="KW-0472">Membrane</keyword>
<evidence type="ECO:0000256" key="2">
    <source>
        <dbReference type="SAM" id="Phobius"/>
    </source>
</evidence>
<dbReference type="AlphaFoldDB" id="A0A108U6X9"/>
<protein>
    <submittedName>
        <fullName evidence="4">Regulatory sensor-transducer, BlaR1/MecR1 family</fullName>
    </submittedName>
</protein>
<evidence type="ECO:0000259" key="3">
    <source>
        <dbReference type="Pfam" id="PF05569"/>
    </source>
</evidence>
<dbReference type="Pfam" id="PF05569">
    <property type="entry name" value="Peptidase_M56"/>
    <property type="match status" value="1"/>
</dbReference>
<dbReference type="EMBL" id="JAJA02000001">
    <property type="protein sequence ID" value="KWS03677.1"/>
    <property type="molecule type" value="Genomic_DNA"/>
</dbReference>
<feature type="transmembrane region" description="Helical" evidence="2">
    <location>
        <begin position="44"/>
        <end position="62"/>
    </location>
</feature>
<feature type="compositionally biased region" description="Basic and acidic residues" evidence="1">
    <location>
        <begin position="550"/>
        <end position="570"/>
    </location>
</feature>
<dbReference type="PANTHER" id="PTHR34978:SF3">
    <property type="entry name" value="SLR0241 PROTEIN"/>
    <property type="match status" value="1"/>
</dbReference>
<name>A0A108U6X9_9GAMM</name>
<reference evidence="4 5" key="1">
    <citation type="journal article" date="2014" name="Genome Announc.">
        <title>Draft Genome Sequence of Lysobacter capsici AZ78, a Bacterium Antagonistic to Plant-Pathogenic Oomycetes.</title>
        <authorList>
            <person name="Puopolo G."/>
            <person name="Sonego P."/>
            <person name="Engelen K."/>
            <person name="Pertot I."/>
        </authorList>
    </citation>
    <scope>NUCLEOTIDE SEQUENCE [LARGE SCALE GENOMIC DNA]</scope>
    <source>
        <strain evidence="4 5">AZ78</strain>
    </source>
</reference>
<feature type="region of interest" description="Disordered" evidence="1">
    <location>
        <begin position="413"/>
        <end position="572"/>
    </location>
</feature>
<accession>A0A108U6X9</accession>
<feature type="transmembrane region" description="Helical" evidence="2">
    <location>
        <begin position="12"/>
        <end position="32"/>
    </location>
</feature>
<evidence type="ECO:0000256" key="1">
    <source>
        <dbReference type="SAM" id="MobiDB-lite"/>
    </source>
</evidence>
<feature type="transmembrane region" description="Helical" evidence="2">
    <location>
        <begin position="123"/>
        <end position="145"/>
    </location>
</feature>
<keyword evidence="5" id="KW-1185">Reference proteome</keyword>
<dbReference type="InterPro" id="IPR052173">
    <property type="entry name" value="Beta-lactam_resp_regulator"/>
</dbReference>
<feature type="compositionally biased region" description="Basic and acidic residues" evidence="1">
    <location>
        <begin position="498"/>
        <end position="543"/>
    </location>
</feature>
<dbReference type="InterPro" id="IPR008756">
    <property type="entry name" value="Peptidase_M56"/>
</dbReference>
<dbReference type="Proteomes" id="UP000023435">
    <property type="component" value="Unassembled WGS sequence"/>
</dbReference>
<evidence type="ECO:0000313" key="4">
    <source>
        <dbReference type="EMBL" id="KWS03677.1"/>
    </source>
</evidence>
<organism evidence="4 5">
    <name type="scientific">Lysobacter capsici AZ78</name>
    <dbReference type="NCBI Taxonomy" id="1444315"/>
    <lineage>
        <taxon>Bacteria</taxon>
        <taxon>Pseudomonadati</taxon>
        <taxon>Pseudomonadota</taxon>
        <taxon>Gammaproteobacteria</taxon>
        <taxon>Lysobacterales</taxon>
        <taxon>Lysobacteraceae</taxon>
        <taxon>Lysobacter</taxon>
    </lineage>
</organism>
<dbReference type="OrthoDB" id="15218at2"/>
<feature type="transmembrane region" description="Helical" evidence="2">
    <location>
        <begin position="326"/>
        <end position="345"/>
    </location>
</feature>
<feature type="domain" description="Peptidase M56" evidence="3">
    <location>
        <begin position="14"/>
        <end position="317"/>
    </location>
</feature>
<feature type="region of interest" description="Disordered" evidence="1">
    <location>
        <begin position="349"/>
        <end position="381"/>
    </location>
</feature>
<feature type="compositionally biased region" description="Basic and acidic residues" evidence="1">
    <location>
        <begin position="462"/>
        <end position="476"/>
    </location>
</feature>
<feature type="compositionally biased region" description="Basic and acidic residues" evidence="1">
    <location>
        <begin position="365"/>
        <end position="374"/>
    </location>
</feature>
<dbReference type="PANTHER" id="PTHR34978">
    <property type="entry name" value="POSSIBLE SENSOR-TRANSDUCER PROTEIN BLAR"/>
    <property type="match status" value="1"/>
</dbReference>
<dbReference type="CDD" id="cd07341">
    <property type="entry name" value="M56_BlaR1_MecR1_like"/>
    <property type="match status" value="1"/>
</dbReference>
<dbReference type="RefSeq" id="WP_051547816.1">
    <property type="nucleotide sequence ID" value="NZ_JAJA02000001.1"/>
</dbReference>
<feature type="compositionally biased region" description="Basic and acidic residues" evidence="1">
    <location>
        <begin position="416"/>
        <end position="453"/>
    </location>
</feature>
<proteinExistence type="predicted"/>